<feature type="region of interest" description="Disordered" evidence="1">
    <location>
        <begin position="1"/>
        <end position="42"/>
    </location>
</feature>
<evidence type="ECO:0000256" key="1">
    <source>
        <dbReference type="SAM" id="MobiDB-lite"/>
    </source>
</evidence>
<dbReference type="Proteomes" id="UP001177670">
    <property type="component" value="Unassembled WGS sequence"/>
</dbReference>
<gene>
    <name evidence="2" type="ORF">K0M31_014275</name>
</gene>
<name>A0AA40G882_9HYME</name>
<evidence type="ECO:0000313" key="3">
    <source>
        <dbReference type="Proteomes" id="UP001177670"/>
    </source>
</evidence>
<dbReference type="EMBL" id="JAHYIQ010000004">
    <property type="protein sequence ID" value="KAK1132907.1"/>
    <property type="molecule type" value="Genomic_DNA"/>
</dbReference>
<protein>
    <submittedName>
        <fullName evidence="2">Uncharacterized protein</fullName>
    </submittedName>
</protein>
<evidence type="ECO:0000313" key="2">
    <source>
        <dbReference type="EMBL" id="KAK1132907.1"/>
    </source>
</evidence>
<dbReference type="AlphaFoldDB" id="A0AA40G882"/>
<organism evidence="2 3">
    <name type="scientific">Melipona bicolor</name>
    <dbReference type="NCBI Taxonomy" id="60889"/>
    <lineage>
        <taxon>Eukaryota</taxon>
        <taxon>Metazoa</taxon>
        <taxon>Ecdysozoa</taxon>
        <taxon>Arthropoda</taxon>
        <taxon>Hexapoda</taxon>
        <taxon>Insecta</taxon>
        <taxon>Pterygota</taxon>
        <taxon>Neoptera</taxon>
        <taxon>Endopterygota</taxon>
        <taxon>Hymenoptera</taxon>
        <taxon>Apocrita</taxon>
        <taxon>Aculeata</taxon>
        <taxon>Apoidea</taxon>
        <taxon>Anthophila</taxon>
        <taxon>Apidae</taxon>
        <taxon>Melipona</taxon>
    </lineage>
</organism>
<keyword evidence="3" id="KW-1185">Reference proteome</keyword>
<feature type="region of interest" description="Disordered" evidence="1">
    <location>
        <begin position="70"/>
        <end position="130"/>
    </location>
</feature>
<sequence>MLPRDIDIQPGQAAPRNAPVEANDPVSKQDREPDRGKAYIDTLTPSTEPLMYVIDLLCDALALRVPDRLSSGPMAEVPRGGEVERRRGARRNGRTLMETTRTTRTTTMEKGSPSGKRIPGPGSLISSLRH</sequence>
<proteinExistence type="predicted"/>
<feature type="compositionally biased region" description="Basic and acidic residues" evidence="1">
    <location>
        <begin position="27"/>
        <end position="38"/>
    </location>
</feature>
<reference evidence="2" key="1">
    <citation type="submission" date="2021-10" db="EMBL/GenBank/DDBJ databases">
        <title>Melipona bicolor Genome sequencing and assembly.</title>
        <authorList>
            <person name="Araujo N.S."/>
            <person name="Arias M.C."/>
        </authorList>
    </citation>
    <scope>NUCLEOTIDE SEQUENCE</scope>
    <source>
        <strain evidence="2">USP_2M_L1-L4_2017</strain>
        <tissue evidence="2">Whole body</tissue>
    </source>
</reference>
<comment type="caution">
    <text evidence="2">The sequence shown here is derived from an EMBL/GenBank/DDBJ whole genome shotgun (WGS) entry which is preliminary data.</text>
</comment>
<accession>A0AA40G882</accession>